<proteinExistence type="predicted"/>
<evidence type="ECO:0000313" key="3">
    <source>
        <dbReference type="Proteomes" id="UP000677803"/>
    </source>
</evidence>
<feature type="region of interest" description="Disordered" evidence="1">
    <location>
        <begin position="114"/>
        <end position="162"/>
    </location>
</feature>
<name>A0A8S4AC66_9TELE</name>
<dbReference type="AlphaFoldDB" id="A0A8S4AC66"/>
<protein>
    <submittedName>
        <fullName evidence="2">(Atlantic silverside) hypothetical protein</fullName>
    </submittedName>
</protein>
<comment type="caution">
    <text evidence="2">The sequence shown here is derived from an EMBL/GenBank/DDBJ whole genome shotgun (WGS) entry which is preliminary data.</text>
</comment>
<sequence>MFVVMDKSKVAAENTKCYSHNLLLVALWSIDVVESKETDKFLQSLFAQPRLYILLCPISKQQTGDHDDDGLFFLDCQIMNRGKPTMKCCKNHMQMLFQSTAEHSQIQTNPLTSPALVLGKGGRHSNSSDISAGRRKSSRKVKTETGKGSAQKVRLPETTEKKKKKRILDHLKSFYIKALCVFLPAMPHQWLNRKQNVLLPHCTQCFGKN</sequence>
<reference evidence="2" key="1">
    <citation type="submission" date="2021-05" db="EMBL/GenBank/DDBJ databases">
        <authorList>
            <person name="Tigano A."/>
        </authorList>
    </citation>
    <scope>NUCLEOTIDE SEQUENCE</scope>
</reference>
<organism evidence="2 3">
    <name type="scientific">Menidia menidia</name>
    <name type="common">Atlantic silverside</name>
    <dbReference type="NCBI Taxonomy" id="238744"/>
    <lineage>
        <taxon>Eukaryota</taxon>
        <taxon>Metazoa</taxon>
        <taxon>Chordata</taxon>
        <taxon>Craniata</taxon>
        <taxon>Vertebrata</taxon>
        <taxon>Euteleostomi</taxon>
        <taxon>Actinopterygii</taxon>
        <taxon>Neopterygii</taxon>
        <taxon>Teleostei</taxon>
        <taxon>Neoteleostei</taxon>
        <taxon>Acanthomorphata</taxon>
        <taxon>Ovalentaria</taxon>
        <taxon>Atherinomorphae</taxon>
        <taxon>Atheriniformes</taxon>
        <taxon>Atherinopsidae</taxon>
        <taxon>Menidiinae</taxon>
        <taxon>Menidia</taxon>
    </lineage>
</organism>
<accession>A0A8S4AC66</accession>
<keyword evidence="3" id="KW-1185">Reference proteome</keyword>
<dbReference type="Proteomes" id="UP000677803">
    <property type="component" value="Unassembled WGS sequence"/>
</dbReference>
<dbReference type="EMBL" id="CAJRST010001113">
    <property type="protein sequence ID" value="CAG5865544.1"/>
    <property type="molecule type" value="Genomic_DNA"/>
</dbReference>
<evidence type="ECO:0000313" key="2">
    <source>
        <dbReference type="EMBL" id="CAG5865544.1"/>
    </source>
</evidence>
<gene>
    <name evidence="2" type="ORF">MMEN_LOCUS2210</name>
</gene>
<evidence type="ECO:0000256" key="1">
    <source>
        <dbReference type="SAM" id="MobiDB-lite"/>
    </source>
</evidence>